<evidence type="ECO:0000313" key="6">
    <source>
        <dbReference type="EMBL" id="MCD2425567.1"/>
    </source>
</evidence>
<dbReference type="Gene3D" id="3.30.420.40">
    <property type="match status" value="2"/>
</dbReference>
<evidence type="ECO:0000313" key="7">
    <source>
        <dbReference type="Proteomes" id="UP001199816"/>
    </source>
</evidence>
<protein>
    <submittedName>
        <fullName evidence="6">Carbohydrate kinase</fullName>
    </submittedName>
</protein>
<evidence type="ECO:0000259" key="4">
    <source>
        <dbReference type="Pfam" id="PF00370"/>
    </source>
</evidence>
<evidence type="ECO:0000256" key="2">
    <source>
        <dbReference type="ARBA" id="ARBA00022679"/>
    </source>
</evidence>
<organism evidence="6 7">
    <name type="scientific">Niabella pedocola</name>
    <dbReference type="NCBI Taxonomy" id="1752077"/>
    <lineage>
        <taxon>Bacteria</taxon>
        <taxon>Pseudomonadati</taxon>
        <taxon>Bacteroidota</taxon>
        <taxon>Chitinophagia</taxon>
        <taxon>Chitinophagales</taxon>
        <taxon>Chitinophagaceae</taxon>
        <taxon>Niabella</taxon>
    </lineage>
</organism>
<dbReference type="PANTHER" id="PTHR43095">
    <property type="entry name" value="SUGAR KINASE"/>
    <property type="match status" value="1"/>
</dbReference>
<evidence type="ECO:0000259" key="5">
    <source>
        <dbReference type="Pfam" id="PF02782"/>
    </source>
</evidence>
<dbReference type="SUPFAM" id="SSF53067">
    <property type="entry name" value="Actin-like ATPase domain"/>
    <property type="match status" value="2"/>
</dbReference>
<keyword evidence="3 6" id="KW-0418">Kinase</keyword>
<dbReference type="PANTHER" id="PTHR43095:SF5">
    <property type="entry name" value="XYLULOSE KINASE"/>
    <property type="match status" value="1"/>
</dbReference>
<evidence type="ECO:0000256" key="3">
    <source>
        <dbReference type="ARBA" id="ARBA00022777"/>
    </source>
</evidence>
<evidence type="ECO:0000256" key="1">
    <source>
        <dbReference type="ARBA" id="ARBA00009156"/>
    </source>
</evidence>
<dbReference type="GO" id="GO:0016301">
    <property type="term" value="F:kinase activity"/>
    <property type="evidence" value="ECO:0007669"/>
    <property type="project" value="UniProtKB-KW"/>
</dbReference>
<proteinExistence type="inferred from homology"/>
<keyword evidence="7" id="KW-1185">Reference proteome</keyword>
<dbReference type="InterPro" id="IPR043129">
    <property type="entry name" value="ATPase_NBD"/>
</dbReference>
<dbReference type="Pfam" id="PF02782">
    <property type="entry name" value="FGGY_C"/>
    <property type="match status" value="1"/>
</dbReference>
<dbReference type="InterPro" id="IPR018485">
    <property type="entry name" value="FGGY_C"/>
</dbReference>
<comment type="caution">
    <text evidence="6">The sequence shown here is derived from an EMBL/GenBank/DDBJ whole genome shotgun (WGS) entry which is preliminary data.</text>
</comment>
<accession>A0ABS8PZ54</accession>
<dbReference type="EMBL" id="JAJNEC010000007">
    <property type="protein sequence ID" value="MCD2425567.1"/>
    <property type="molecule type" value="Genomic_DNA"/>
</dbReference>
<feature type="domain" description="Carbohydrate kinase FGGY C-terminal" evidence="5">
    <location>
        <begin position="268"/>
        <end position="454"/>
    </location>
</feature>
<dbReference type="InterPro" id="IPR018484">
    <property type="entry name" value="FGGY_N"/>
</dbReference>
<dbReference type="RefSeq" id="WP_231008096.1">
    <property type="nucleotide sequence ID" value="NZ_JAJNEC010000007.1"/>
</dbReference>
<feature type="domain" description="Carbohydrate kinase FGGY N-terminal" evidence="4">
    <location>
        <begin position="10"/>
        <end position="255"/>
    </location>
</feature>
<keyword evidence="2" id="KW-0808">Transferase</keyword>
<dbReference type="PIRSF" id="PIRSF000538">
    <property type="entry name" value="GlpK"/>
    <property type="match status" value="1"/>
</dbReference>
<gene>
    <name evidence="6" type="ORF">LQ567_22475</name>
</gene>
<name>A0ABS8PZ54_9BACT</name>
<dbReference type="Pfam" id="PF00370">
    <property type="entry name" value="FGGY_N"/>
    <property type="match status" value="1"/>
</dbReference>
<comment type="similarity">
    <text evidence="1">Belongs to the FGGY kinase family.</text>
</comment>
<reference evidence="6 7" key="1">
    <citation type="submission" date="2021-11" db="EMBL/GenBank/DDBJ databases">
        <title>Genomic of Niabella pedocola.</title>
        <authorList>
            <person name="Wu T."/>
        </authorList>
    </citation>
    <scope>NUCLEOTIDE SEQUENCE [LARGE SCALE GENOMIC DNA]</scope>
    <source>
        <strain evidence="6 7">JCM 31011</strain>
    </source>
</reference>
<sequence>MIAEKKNRFLLGIDIGTSAVKVALVNAITQTVVCTASCPDTAERSIRSVQPGWAEQDPGQWWADVEAAIRKLGEQPDCNLQAIEAIGITYQMHGLVVTDAANNVLRDAIIWCDGRALSEGGRALQAIGKERCLQHLLNYPGNFTAAKLAWVKAQEPAVYDKIQKVMLPGDYIALRLSNTVTSTVSMLSEGTFWDFRSNTVSEDILDFFGFDPRFFGALQPVFSVHGTLSAAIASALGMKAGTPITYKAGDQLNNALSLNVLKPGEIATTAGTSGVIYAVTDQLVYDPLSRINSFAHVNHLPDRARIGLLLCINGAGISNRWIRDCTGGIHSYARMNEMAAGIAAGAAGLRYYPFGNGAERMLENTLVDAGFSGIDLNLHTPAHLYRAVQEGIAFAFRYGLDIMRENGLRATVVKAGKANLFLSEVFARAFVNVTGLTLELYHTDASVGAAIGAGIGLGIYTETNAFENLQRVAVITPDASLQAIYEAIYQEWRIQLDQQIHQNK</sequence>
<dbReference type="Proteomes" id="UP001199816">
    <property type="component" value="Unassembled WGS sequence"/>
</dbReference>
<dbReference type="InterPro" id="IPR050406">
    <property type="entry name" value="FGGY_Carb_Kinase"/>
</dbReference>
<dbReference type="InterPro" id="IPR000577">
    <property type="entry name" value="Carb_kinase_FGGY"/>
</dbReference>
<dbReference type="CDD" id="cd07809">
    <property type="entry name" value="ASKHA_NBD_FGGY_BaXK-like"/>
    <property type="match status" value="1"/>
</dbReference>